<proteinExistence type="predicted"/>
<dbReference type="AlphaFoldDB" id="A0AAD5MDU5"/>
<dbReference type="PROSITE" id="PS50245">
    <property type="entry name" value="CAP_GLY_2"/>
    <property type="match status" value="1"/>
</dbReference>
<feature type="domain" description="CAP-Gly" evidence="1">
    <location>
        <begin position="13"/>
        <end position="57"/>
    </location>
</feature>
<dbReference type="EMBL" id="JAHQIW010002032">
    <property type="protein sequence ID" value="KAJ1354363.1"/>
    <property type="molecule type" value="Genomic_DNA"/>
</dbReference>
<gene>
    <name evidence="2" type="ORF">KIN20_011278</name>
</gene>
<name>A0AAD5MDU5_PARTN</name>
<organism evidence="2 3">
    <name type="scientific">Parelaphostrongylus tenuis</name>
    <name type="common">Meningeal worm</name>
    <dbReference type="NCBI Taxonomy" id="148309"/>
    <lineage>
        <taxon>Eukaryota</taxon>
        <taxon>Metazoa</taxon>
        <taxon>Ecdysozoa</taxon>
        <taxon>Nematoda</taxon>
        <taxon>Chromadorea</taxon>
        <taxon>Rhabditida</taxon>
        <taxon>Rhabditina</taxon>
        <taxon>Rhabditomorpha</taxon>
        <taxon>Strongyloidea</taxon>
        <taxon>Metastrongylidae</taxon>
        <taxon>Parelaphostrongylus</taxon>
    </lineage>
</organism>
<dbReference type="Gene3D" id="2.30.30.190">
    <property type="entry name" value="CAP Gly-rich-like domain"/>
    <property type="match status" value="1"/>
</dbReference>
<evidence type="ECO:0000313" key="3">
    <source>
        <dbReference type="Proteomes" id="UP001196413"/>
    </source>
</evidence>
<protein>
    <recommendedName>
        <fullName evidence="1">CAP-Gly domain-containing protein</fullName>
    </recommendedName>
</protein>
<dbReference type="Proteomes" id="UP001196413">
    <property type="component" value="Unassembled WGS sequence"/>
</dbReference>
<keyword evidence="3" id="KW-1185">Reference proteome</keyword>
<comment type="caution">
    <text evidence="2">The sequence shown here is derived from an EMBL/GenBank/DDBJ whole genome shotgun (WGS) entry which is preliminary data.</text>
</comment>
<dbReference type="InterPro" id="IPR036859">
    <property type="entry name" value="CAP-Gly_dom_sf"/>
</dbReference>
<reference evidence="2" key="1">
    <citation type="submission" date="2021-06" db="EMBL/GenBank/DDBJ databases">
        <title>Parelaphostrongylus tenuis whole genome reference sequence.</title>
        <authorList>
            <person name="Garwood T.J."/>
            <person name="Larsen P.A."/>
            <person name="Fountain-Jones N.M."/>
            <person name="Garbe J.R."/>
            <person name="Macchietto M.G."/>
            <person name="Kania S.A."/>
            <person name="Gerhold R.W."/>
            <person name="Richards J.E."/>
            <person name="Wolf T.M."/>
        </authorList>
    </citation>
    <scope>NUCLEOTIDE SEQUENCE</scope>
    <source>
        <strain evidence="2">MNPRO001-30</strain>
        <tissue evidence="2">Meninges</tissue>
    </source>
</reference>
<dbReference type="Pfam" id="PF01302">
    <property type="entry name" value="CAP_GLY"/>
    <property type="match status" value="1"/>
</dbReference>
<evidence type="ECO:0000313" key="2">
    <source>
        <dbReference type="EMBL" id="KAJ1354363.1"/>
    </source>
</evidence>
<sequence>MTGGHSAVVPSVEVVSGHPGLWTSVEWDNLNRGIHNGVVNGEQYFRARCGFFYYFFPETLWVSSCDAGVACVRRAYD</sequence>
<dbReference type="InterPro" id="IPR000938">
    <property type="entry name" value="CAP-Gly_domain"/>
</dbReference>
<evidence type="ECO:0000259" key="1">
    <source>
        <dbReference type="PROSITE" id="PS50245"/>
    </source>
</evidence>
<dbReference type="SUPFAM" id="SSF74924">
    <property type="entry name" value="Cap-Gly domain"/>
    <property type="match status" value="1"/>
</dbReference>
<accession>A0AAD5MDU5</accession>